<dbReference type="GO" id="GO:0005886">
    <property type="term" value="C:plasma membrane"/>
    <property type="evidence" value="ECO:0007669"/>
    <property type="project" value="UniProtKB-SubCell"/>
</dbReference>
<keyword evidence="5 7" id="KW-1133">Transmembrane helix</keyword>
<comment type="subcellular location">
    <subcellularLocation>
        <location evidence="1">Cell membrane</location>
        <topology evidence="1">Multi-pass membrane protein</topology>
    </subcellularLocation>
</comment>
<comment type="similarity">
    <text evidence="2">Belongs to the CPA3 antiporters (TC 2.A.63) subunit B family.</text>
</comment>
<feature type="domain" description="Na+/H+ antiporter MnhB subunit-related protein" evidence="8">
    <location>
        <begin position="8"/>
        <end position="132"/>
    </location>
</feature>
<keyword evidence="4 7" id="KW-0812">Transmembrane</keyword>
<feature type="transmembrane region" description="Helical" evidence="7">
    <location>
        <begin position="120"/>
        <end position="138"/>
    </location>
</feature>
<evidence type="ECO:0000256" key="2">
    <source>
        <dbReference type="ARBA" id="ARBA00009425"/>
    </source>
</evidence>
<evidence type="ECO:0000256" key="7">
    <source>
        <dbReference type="SAM" id="Phobius"/>
    </source>
</evidence>
<evidence type="ECO:0000313" key="9">
    <source>
        <dbReference type="EMBL" id="MBC5636059.1"/>
    </source>
</evidence>
<feature type="transmembrane region" description="Helical" evidence="7">
    <location>
        <begin position="7"/>
        <end position="29"/>
    </location>
</feature>
<evidence type="ECO:0000313" key="10">
    <source>
        <dbReference type="Proteomes" id="UP000637359"/>
    </source>
</evidence>
<dbReference type="InterPro" id="IPR050622">
    <property type="entry name" value="CPA3_antiporter_subunitB"/>
</dbReference>
<dbReference type="NCBIfam" id="NF009223">
    <property type="entry name" value="PRK12573.1"/>
    <property type="match status" value="1"/>
</dbReference>
<dbReference type="RefSeq" id="WP_186868764.1">
    <property type="nucleotide sequence ID" value="NZ_JACOOL010000002.1"/>
</dbReference>
<gene>
    <name evidence="9" type="ORF">H8S33_04365</name>
</gene>
<keyword evidence="10" id="KW-1185">Reference proteome</keyword>
<keyword evidence="3" id="KW-1003">Cell membrane</keyword>
<dbReference type="EMBL" id="JACOOL010000002">
    <property type="protein sequence ID" value="MBC5636059.1"/>
    <property type="molecule type" value="Genomic_DNA"/>
</dbReference>
<dbReference type="Proteomes" id="UP000637359">
    <property type="component" value="Unassembled WGS sequence"/>
</dbReference>
<evidence type="ECO:0000256" key="3">
    <source>
        <dbReference type="ARBA" id="ARBA00022475"/>
    </source>
</evidence>
<evidence type="ECO:0000256" key="4">
    <source>
        <dbReference type="ARBA" id="ARBA00022692"/>
    </source>
</evidence>
<evidence type="ECO:0000259" key="8">
    <source>
        <dbReference type="Pfam" id="PF04039"/>
    </source>
</evidence>
<reference evidence="9" key="1">
    <citation type="submission" date="2020-08" db="EMBL/GenBank/DDBJ databases">
        <title>Genome public.</title>
        <authorList>
            <person name="Liu C."/>
            <person name="Sun Q."/>
        </authorList>
    </citation>
    <scope>NUCLEOTIDE SEQUENCE</scope>
    <source>
        <strain evidence="9">BX22</strain>
    </source>
</reference>
<feature type="transmembrane region" description="Helical" evidence="7">
    <location>
        <begin position="67"/>
        <end position="90"/>
    </location>
</feature>
<dbReference type="PANTHER" id="PTHR33932:SF4">
    <property type="entry name" value="NA(+)_H(+) ANTIPORTER SUBUNIT B"/>
    <property type="match status" value="1"/>
</dbReference>
<feature type="transmembrane region" description="Helical" evidence="7">
    <location>
        <begin position="35"/>
        <end position="55"/>
    </location>
</feature>
<dbReference type="PANTHER" id="PTHR33932">
    <property type="entry name" value="NA(+)/H(+) ANTIPORTER SUBUNIT B"/>
    <property type="match status" value="1"/>
</dbReference>
<keyword evidence="6 7" id="KW-0472">Membrane</keyword>
<evidence type="ECO:0000256" key="5">
    <source>
        <dbReference type="ARBA" id="ARBA00022989"/>
    </source>
</evidence>
<organism evidence="9 10">
    <name type="scientific">Ornithinibacillus hominis</name>
    <dbReference type="NCBI Taxonomy" id="2763055"/>
    <lineage>
        <taxon>Bacteria</taxon>
        <taxon>Bacillati</taxon>
        <taxon>Bacillota</taxon>
        <taxon>Bacilli</taxon>
        <taxon>Bacillales</taxon>
        <taxon>Bacillaceae</taxon>
        <taxon>Ornithinibacillus</taxon>
    </lineage>
</organism>
<evidence type="ECO:0000256" key="1">
    <source>
        <dbReference type="ARBA" id="ARBA00004651"/>
    </source>
</evidence>
<comment type="caution">
    <text evidence="9">The sequence shown here is derived from an EMBL/GenBank/DDBJ whole genome shotgun (WGS) entry which is preliminary data.</text>
</comment>
<evidence type="ECO:0000256" key="6">
    <source>
        <dbReference type="ARBA" id="ARBA00023136"/>
    </source>
</evidence>
<dbReference type="Pfam" id="PF04039">
    <property type="entry name" value="MnhB"/>
    <property type="match status" value="1"/>
</dbReference>
<accession>A0A923L401</accession>
<dbReference type="AlphaFoldDB" id="A0A923L401"/>
<dbReference type="InterPro" id="IPR007182">
    <property type="entry name" value="MnhB"/>
</dbReference>
<name>A0A923L401_9BACI</name>
<proteinExistence type="inferred from homology"/>
<sequence>MSKPNNLILQTATALIAFILLGFSVYLFFAGHNSPGGGFIGGLVTAAAVVLLYMAYGIDFVNKILPINFRALISVGLLVAFLTGVGSFLFDVPFLSHTFGYFEFPIFGEVELATAMLFDLGVYLTVVGVTVTIIINIANDTKAEV</sequence>
<protein>
    <submittedName>
        <fullName evidence="9">Na(+)/H(+) antiporter subunit B</fullName>
    </submittedName>
</protein>